<dbReference type="Pfam" id="PF02518">
    <property type="entry name" value="HATPase_c"/>
    <property type="match status" value="1"/>
</dbReference>
<dbReference type="InterPro" id="IPR013727">
    <property type="entry name" value="2CSK_N"/>
</dbReference>
<dbReference type="Gene3D" id="1.10.287.130">
    <property type="match status" value="1"/>
</dbReference>
<dbReference type="PROSITE" id="PS50109">
    <property type="entry name" value="HIS_KIN"/>
    <property type="match status" value="1"/>
</dbReference>
<dbReference type="SUPFAM" id="SSF47384">
    <property type="entry name" value="Homodimeric domain of signal transducing histidine kinase"/>
    <property type="match status" value="1"/>
</dbReference>
<dbReference type="KEGG" id="xyk:GT347_13355"/>
<dbReference type="InterPro" id="IPR050428">
    <property type="entry name" value="TCS_sensor_his_kinase"/>
</dbReference>
<dbReference type="InterPro" id="IPR036097">
    <property type="entry name" value="HisK_dim/P_sf"/>
</dbReference>
<keyword evidence="4" id="KW-0597">Phosphoprotein</keyword>
<feature type="transmembrane region" description="Helical" evidence="10">
    <location>
        <begin position="20"/>
        <end position="42"/>
    </location>
</feature>
<accession>A0A857JF20</accession>
<dbReference type="InterPro" id="IPR005467">
    <property type="entry name" value="His_kinase_dom"/>
</dbReference>
<sequence>MERPAPLPAPGLPSLRTRVLQHVLVPLALAWLLGVLVSIGVATNFTQAAFDRALLDDAYSVAANVHTTGEELELGLSPREVGAVLFDQSERIYFAVLWPDGTLLAGHGGLHAPEPEPGNRYRFSDISYQGRALRAVLLRTNRPQPFDVVMAETTQSRSTLLRSLLLYAAVPQIFLLLLLAIWMGRAVHRDVQPLLELQEALDKRNADDLSPTRVGGSTREVRRLGVALDSLFARVGAGVRAQREFAGNVAHELRTPLAGIRALAEYGLAQQDPAVWREQLERVARSEERASRLVDQLLALARADEAPAMRFEPIALDQLARDAVLHFLSRADEAGVDLGARGLDEPVEVMGHAALVEGIVNNLIDNALRYGKPADGSQPRITVELTPLPDSKQVRLTVVDNGPGISPEQQGRLRQRWAQGPEGAWLKQGAGLGLSIVARYARLLNARLMLESATGHSGLAASITLTRAEPPAVP</sequence>
<evidence type="ECO:0000256" key="8">
    <source>
        <dbReference type="ARBA" id="ARBA00022989"/>
    </source>
</evidence>
<evidence type="ECO:0000256" key="10">
    <source>
        <dbReference type="SAM" id="Phobius"/>
    </source>
</evidence>
<comment type="subcellular location">
    <subcellularLocation>
        <location evidence="2">Membrane</location>
    </subcellularLocation>
</comment>
<dbReference type="EC" id="2.7.13.3" evidence="3"/>
<keyword evidence="9 10" id="KW-0472">Membrane</keyword>
<dbReference type="Pfam" id="PF00512">
    <property type="entry name" value="HisKA"/>
    <property type="match status" value="1"/>
</dbReference>
<keyword evidence="5" id="KW-0808">Transferase</keyword>
<evidence type="ECO:0000256" key="6">
    <source>
        <dbReference type="ARBA" id="ARBA00022692"/>
    </source>
</evidence>
<feature type="transmembrane region" description="Helical" evidence="10">
    <location>
        <begin position="164"/>
        <end position="184"/>
    </location>
</feature>
<comment type="catalytic activity">
    <reaction evidence="1">
        <text>ATP + protein L-histidine = ADP + protein N-phospho-L-histidine.</text>
        <dbReference type="EC" id="2.7.13.3"/>
    </reaction>
</comment>
<keyword evidence="13" id="KW-1185">Reference proteome</keyword>
<keyword evidence="8 10" id="KW-1133">Transmembrane helix</keyword>
<dbReference type="SMART" id="SM00387">
    <property type="entry name" value="HATPase_c"/>
    <property type="match status" value="1"/>
</dbReference>
<evidence type="ECO:0000256" key="4">
    <source>
        <dbReference type="ARBA" id="ARBA00022553"/>
    </source>
</evidence>
<dbReference type="EMBL" id="CP047650">
    <property type="protein sequence ID" value="QHJ01533.1"/>
    <property type="molecule type" value="Genomic_DNA"/>
</dbReference>
<evidence type="ECO:0000259" key="11">
    <source>
        <dbReference type="PROSITE" id="PS50109"/>
    </source>
</evidence>
<organism evidence="12 13">
    <name type="scientific">Xylophilus rhododendri</name>
    <dbReference type="NCBI Taxonomy" id="2697032"/>
    <lineage>
        <taxon>Bacteria</taxon>
        <taxon>Pseudomonadati</taxon>
        <taxon>Pseudomonadota</taxon>
        <taxon>Betaproteobacteria</taxon>
        <taxon>Burkholderiales</taxon>
        <taxon>Xylophilus</taxon>
    </lineage>
</organism>
<dbReference type="AlphaFoldDB" id="A0A857JF20"/>
<name>A0A857JF20_9BURK</name>
<dbReference type="CDD" id="cd00082">
    <property type="entry name" value="HisKA"/>
    <property type="match status" value="1"/>
</dbReference>
<evidence type="ECO:0000313" key="13">
    <source>
        <dbReference type="Proteomes" id="UP000464787"/>
    </source>
</evidence>
<dbReference type="InterPro" id="IPR003594">
    <property type="entry name" value="HATPase_dom"/>
</dbReference>
<gene>
    <name evidence="12" type="ORF">GT347_13355</name>
</gene>
<dbReference type="Gene3D" id="3.30.565.10">
    <property type="entry name" value="Histidine kinase-like ATPase, C-terminal domain"/>
    <property type="match status" value="1"/>
</dbReference>
<evidence type="ECO:0000256" key="3">
    <source>
        <dbReference type="ARBA" id="ARBA00012438"/>
    </source>
</evidence>
<proteinExistence type="predicted"/>
<evidence type="ECO:0000256" key="5">
    <source>
        <dbReference type="ARBA" id="ARBA00022679"/>
    </source>
</evidence>
<keyword evidence="7 12" id="KW-0418">Kinase</keyword>
<dbReference type="SMART" id="SM00388">
    <property type="entry name" value="HisKA"/>
    <property type="match status" value="1"/>
</dbReference>
<feature type="domain" description="Histidine kinase" evidence="11">
    <location>
        <begin position="248"/>
        <end position="469"/>
    </location>
</feature>
<reference evidence="12 13" key="1">
    <citation type="submission" date="2020-01" db="EMBL/GenBank/DDBJ databases">
        <title>Genome sequencing of strain KACC 21265.</title>
        <authorList>
            <person name="Heo J."/>
            <person name="Kim S.-J."/>
            <person name="Kim J.-S."/>
            <person name="Hong S.-B."/>
            <person name="Kwon S.-W."/>
        </authorList>
    </citation>
    <scope>NUCLEOTIDE SEQUENCE [LARGE SCALE GENOMIC DNA]</scope>
    <source>
        <strain evidence="12 13">KACC 21265</strain>
    </source>
</reference>
<dbReference type="InterPro" id="IPR003661">
    <property type="entry name" value="HisK_dim/P_dom"/>
</dbReference>
<dbReference type="InterPro" id="IPR004358">
    <property type="entry name" value="Sig_transdc_His_kin-like_C"/>
</dbReference>
<dbReference type="Pfam" id="PF08521">
    <property type="entry name" value="2CSK_N"/>
    <property type="match status" value="1"/>
</dbReference>
<evidence type="ECO:0000256" key="1">
    <source>
        <dbReference type="ARBA" id="ARBA00000085"/>
    </source>
</evidence>
<keyword evidence="6 10" id="KW-0812">Transmembrane</keyword>
<evidence type="ECO:0000256" key="9">
    <source>
        <dbReference type="ARBA" id="ARBA00023136"/>
    </source>
</evidence>
<protein>
    <recommendedName>
        <fullName evidence="3">histidine kinase</fullName>
        <ecNumber evidence="3">2.7.13.3</ecNumber>
    </recommendedName>
</protein>
<dbReference type="SUPFAM" id="SSF55874">
    <property type="entry name" value="ATPase domain of HSP90 chaperone/DNA topoisomerase II/histidine kinase"/>
    <property type="match status" value="1"/>
</dbReference>
<dbReference type="PANTHER" id="PTHR45436:SF1">
    <property type="entry name" value="SENSOR PROTEIN QSEC"/>
    <property type="match status" value="1"/>
</dbReference>
<dbReference type="GO" id="GO:0005886">
    <property type="term" value="C:plasma membrane"/>
    <property type="evidence" value="ECO:0007669"/>
    <property type="project" value="TreeGrafter"/>
</dbReference>
<dbReference type="InterPro" id="IPR036890">
    <property type="entry name" value="HATPase_C_sf"/>
</dbReference>
<dbReference type="PRINTS" id="PR00344">
    <property type="entry name" value="BCTRLSENSOR"/>
</dbReference>
<dbReference type="PANTHER" id="PTHR45436">
    <property type="entry name" value="SENSOR HISTIDINE KINASE YKOH"/>
    <property type="match status" value="1"/>
</dbReference>
<dbReference type="GO" id="GO:0000155">
    <property type="term" value="F:phosphorelay sensor kinase activity"/>
    <property type="evidence" value="ECO:0007669"/>
    <property type="project" value="InterPro"/>
</dbReference>
<evidence type="ECO:0000256" key="7">
    <source>
        <dbReference type="ARBA" id="ARBA00022777"/>
    </source>
</evidence>
<dbReference type="CDD" id="cd00075">
    <property type="entry name" value="HATPase"/>
    <property type="match status" value="1"/>
</dbReference>
<evidence type="ECO:0000313" key="12">
    <source>
        <dbReference type="EMBL" id="QHJ01533.1"/>
    </source>
</evidence>
<evidence type="ECO:0000256" key="2">
    <source>
        <dbReference type="ARBA" id="ARBA00004370"/>
    </source>
</evidence>
<dbReference type="Proteomes" id="UP000464787">
    <property type="component" value="Chromosome"/>
</dbReference>